<reference evidence="1 2" key="1">
    <citation type="submission" date="2023-08" db="EMBL/GenBank/DDBJ databases">
        <title>Black Yeasts Isolated from many extreme environments.</title>
        <authorList>
            <person name="Coleine C."/>
            <person name="Stajich J.E."/>
            <person name="Selbmann L."/>
        </authorList>
    </citation>
    <scope>NUCLEOTIDE SEQUENCE [LARGE SCALE GENOMIC DNA]</scope>
    <source>
        <strain evidence="1 2">CCFEE 6328</strain>
    </source>
</reference>
<evidence type="ECO:0000313" key="1">
    <source>
        <dbReference type="EMBL" id="KAK5060473.1"/>
    </source>
</evidence>
<sequence>MSRATVHSGAQDLNMIDRSICIIDFLLRPSLASRSPNEQQVSAALLGGVVEEPLEECHIRLVLQLAMDPQNEAAQDIKLLRKESNSPNSGQEPK</sequence>
<organism evidence="1 2">
    <name type="scientific">Exophiala sideris</name>
    <dbReference type="NCBI Taxonomy" id="1016849"/>
    <lineage>
        <taxon>Eukaryota</taxon>
        <taxon>Fungi</taxon>
        <taxon>Dikarya</taxon>
        <taxon>Ascomycota</taxon>
        <taxon>Pezizomycotina</taxon>
        <taxon>Eurotiomycetes</taxon>
        <taxon>Chaetothyriomycetidae</taxon>
        <taxon>Chaetothyriales</taxon>
        <taxon>Herpotrichiellaceae</taxon>
        <taxon>Exophiala</taxon>
    </lineage>
</organism>
<proteinExistence type="predicted"/>
<dbReference type="EMBL" id="JAVRRF010000011">
    <property type="protein sequence ID" value="KAK5060473.1"/>
    <property type="molecule type" value="Genomic_DNA"/>
</dbReference>
<protein>
    <submittedName>
        <fullName evidence="1">Uncharacterized protein</fullName>
    </submittedName>
</protein>
<dbReference type="Proteomes" id="UP001345691">
    <property type="component" value="Unassembled WGS sequence"/>
</dbReference>
<accession>A0ABR0JB09</accession>
<comment type="caution">
    <text evidence="1">The sequence shown here is derived from an EMBL/GenBank/DDBJ whole genome shotgun (WGS) entry which is preliminary data.</text>
</comment>
<name>A0ABR0JB09_9EURO</name>
<gene>
    <name evidence="1" type="ORF">LTR69_005790</name>
</gene>
<keyword evidence="2" id="KW-1185">Reference proteome</keyword>
<evidence type="ECO:0000313" key="2">
    <source>
        <dbReference type="Proteomes" id="UP001345691"/>
    </source>
</evidence>